<evidence type="ECO:0000256" key="1">
    <source>
        <dbReference type="SAM" id="MobiDB-lite"/>
    </source>
</evidence>
<evidence type="ECO:0000313" key="2">
    <source>
        <dbReference type="EMBL" id="MCH5597658.1"/>
    </source>
</evidence>
<feature type="compositionally biased region" description="Acidic residues" evidence="1">
    <location>
        <begin position="47"/>
        <end position="60"/>
    </location>
</feature>
<protein>
    <submittedName>
        <fullName evidence="2">Uncharacterized protein</fullName>
    </submittedName>
</protein>
<evidence type="ECO:0000313" key="3">
    <source>
        <dbReference type="Proteomes" id="UP001202248"/>
    </source>
</evidence>
<dbReference type="RefSeq" id="WP_240827032.1">
    <property type="nucleotide sequence ID" value="NZ_JAKWBL010000001.1"/>
</dbReference>
<dbReference type="EMBL" id="JAKWBL010000001">
    <property type="protein sequence ID" value="MCH5597658.1"/>
    <property type="molecule type" value="Genomic_DNA"/>
</dbReference>
<dbReference type="Proteomes" id="UP001202248">
    <property type="component" value="Unassembled WGS sequence"/>
</dbReference>
<organism evidence="2 3">
    <name type="scientific">Niabella ginsengisoli</name>
    <dbReference type="NCBI Taxonomy" id="522298"/>
    <lineage>
        <taxon>Bacteria</taxon>
        <taxon>Pseudomonadati</taxon>
        <taxon>Bacteroidota</taxon>
        <taxon>Chitinophagia</taxon>
        <taxon>Chitinophagales</taxon>
        <taxon>Chitinophagaceae</taxon>
        <taxon>Niabella</taxon>
    </lineage>
</organism>
<name>A0ABS9SH12_9BACT</name>
<accession>A0ABS9SH12</accession>
<proteinExistence type="predicted"/>
<reference evidence="2 3" key="1">
    <citation type="submission" date="2022-02" db="EMBL/GenBank/DDBJ databases">
        <authorList>
            <person name="Min J."/>
        </authorList>
    </citation>
    <scope>NUCLEOTIDE SEQUENCE [LARGE SCALE GENOMIC DNA]</scope>
    <source>
        <strain evidence="2 3">GR10-1</strain>
    </source>
</reference>
<comment type="caution">
    <text evidence="2">The sequence shown here is derived from an EMBL/GenBank/DDBJ whole genome shotgun (WGS) entry which is preliminary data.</text>
</comment>
<feature type="compositionally biased region" description="Basic and acidic residues" evidence="1">
    <location>
        <begin position="9"/>
        <end position="22"/>
    </location>
</feature>
<feature type="region of interest" description="Disordered" evidence="1">
    <location>
        <begin position="1"/>
        <end position="62"/>
    </location>
</feature>
<keyword evidence="3" id="KW-1185">Reference proteome</keyword>
<gene>
    <name evidence="2" type="ORF">MKP09_06920</name>
</gene>
<sequence>MSSSLNSDVKLENKALNDEKPDNIQQSEEENTEQNFNSQVEVNIPEELSETEVIEDEEPLPDLPQFKIEAIDPARAELSFTPYYTVDYFAAQGIKLGDQNANDRFGTQLKSFTDWLKYMKRLPGVNVKAGITATEEKISKKWLNILLPEKMPIPKPWLKYGLNKAT</sequence>